<organism evidence="1 2">
    <name type="scientific">Sphingorhabdus contaminans</name>
    <dbReference type="NCBI Taxonomy" id="1343899"/>
    <lineage>
        <taxon>Bacteria</taxon>
        <taxon>Pseudomonadati</taxon>
        <taxon>Pseudomonadota</taxon>
        <taxon>Alphaproteobacteria</taxon>
        <taxon>Sphingomonadales</taxon>
        <taxon>Sphingomonadaceae</taxon>
        <taxon>Sphingorhabdus</taxon>
    </lineage>
</organism>
<dbReference type="EMBL" id="VKKU01000002">
    <property type="protein sequence ID" value="TSB01948.1"/>
    <property type="molecule type" value="Genomic_DNA"/>
</dbReference>
<dbReference type="InterPro" id="IPR003772">
    <property type="entry name" value="YceD"/>
</dbReference>
<comment type="caution">
    <text evidence="1">The sequence shown here is derived from an EMBL/GenBank/DDBJ whole genome shotgun (WGS) entry which is preliminary data.</text>
</comment>
<protein>
    <submittedName>
        <fullName evidence="1">DUF177 domain-containing protein</fullName>
    </submittedName>
</protein>
<dbReference type="AlphaFoldDB" id="A0A553WB81"/>
<evidence type="ECO:0000313" key="1">
    <source>
        <dbReference type="EMBL" id="TSB01948.1"/>
    </source>
</evidence>
<evidence type="ECO:0000313" key="2">
    <source>
        <dbReference type="Proteomes" id="UP000320160"/>
    </source>
</evidence>
<accession>A0A553WB81</accession>
<proteinExistence type="predicted"/>
<dbReference type="RefSeq" id="WP_143777168.1">
    <property type="nucleotide sequence ID" value="NZ_VKKU01000002.1"/>
</dbReference>
<keyword evidence="2" id="KW-1185">Reference proteome</keyword>
<reference evidence="1 2" key="1">
    <citation type="submission" date="2019-07" db="EMBL/GenBank/DDBJ databases">
        <authorList>
            <person name="Park M."/>
        </authorList>
    </citation>
    <scope>NUCLEOTIDE SEQUENCE [LARGE SCALE GENOMIC DNA]</scope>
    <source>
        <strain evidence="1 2">KCTC32445</strain>
    </source>
</reference>
<dbReference type="Proteomes" id="UP000320160">
    <property type="component" value="Unassembled WGS sequence"/>
</dbReference>
<dbReference type="OrthoDB" id="8443793at2"/>
<sequence length="177" mass="19287">MVTQSEFSYKLKILELGGKIRNILLSADEPQLAALAKRFDLAALERLDAEIMLSIEGSEISANGRFEAILVQNCIASNEPVPAVISEPVSIRFIPEPQIDQEEYEILAEDCDVMFHDGQVIDLGEAIAQSLGLALDPYPRSPNADKILKAAGVKGEDEDESGPFSVLASLKKKMAEE</sequence>
<name>A0A553WB81_9SPHN</name>
<dbReference type="Pfam" id="PF02620">
    <property type="entry name" value="YceD"/>
    <property type="match status" value="1"/>
</dbReference>
<gene>
    <name evidence="1" type="ORF">FOM92_12410</name>
</gene>